<dbReference type="Pfam" id="PF00069">
    <property type="entry name" value="Pkinase"/>
    <property type="match status" value="1"/>
</dbReference>
<feature type="domain" description="Cyclic nucleotide-binding" evidence="7">
    <location>
        <begin position="325"/>
        <end position="363"/>
    </location>
</feature>
<proteinExistence type="predicted"/>
<feature type="domain" description="Protein kinase" evidence="6">
    <location>
        <begin position="298"/>
        <end position="684"/>
    </location>
</feature>
<comment type="caution">
    <text evidence="9">The sequence shown here is derived from an EMBL/GenBank/DDBJ whole genome shotgun (WGS) entry which is preliminary data.</text>
</comment>
<evidence type="ECO:0000256" key="1">
    <source>
        <dbReference type="ARBA" id="ARBA00022527"/>
    </source>
</evidence>
<dbReference type="GO" id="GO:0004674">
    <property type="term" value="F:protein serine/threonine kinase activity"/>
    <property type="evidence" value="ECO:0007669"/>
    <property type="project" value="UniProtKB-KW"/>
</dbReference>
<evidence type="ECO:0000259" key="8">
    <source>
        <dbReference type="PROSITE" id="PS51746"/>
    </source>
</evidence>
<dbReference type="SMART" id="SM00332">
    <property type="entry name" value="PP2Cc"/>
    <property type="match status" value="1"/>
</dbReference>
<dbReference type="GO" id="GO:0005524">
    <property type="term" value="F:ATP binding"/>
    <property type="evidence" value="ECO:0007669"/>
    <property type="project" value="UniProtKB-KW"/>
</dbReference>
<dbReference type="SUPFAM" id="SSF51206">
    <property type="entry name" value="cAMP-binding domain-like"/>
    <property type="match status" value="2"/>
</dbReference>
<dbReference type="InterPro" id="IPR018490">
    <property type="entry name" value="cNMP-bd_dom_sf"/>
</dbReference>
<reference evidence="9" key="1">
    <citation type="submission" date="2023-04" db="EMBL/GenBank/DDBJ databases">
        <title>Phytophthora fragariaefolia NBRC 109709.</title>
        <authorList>
            <person name="Ichikawa N."/>
            <person name="Sato H."/>
            <person name="Tonouchi N."/>
        </authorList>
    </citation>
    <scope>NUCLEOTIDE SEQUENCE</scope>
    <source>
        <strain evidence="9">NBRC 109709</strain>
    </source>
</reference>
<protein>
    <submittedName>
        <fullName evidence="9">Unnamed protein product</fullName>
    </submittedName>
</protein>
<evidence type="ECO:0000259" key="7">
    <source>
        <dbReference type="PROSITE" id="PS50042"/>
    </source>
</evidence>
<dbReference type="SMART" id="SM00220">
    <property type="entry name" value="S_TKc"/>
    <property type="match status" value="1"/>
</dbReference>
<dbReference type="FunFam" id="2.60.120.10:FF:000598">
    <property type="entry name" value="Uncharacterized protein"/>
    <property type="match status" value="1"/>
</dbReference>
<dbReference type="InterPro" id="IPR001932">
    <property type="entry name" value="PPM-type_phosphatase-like_dom"/>
</dbReference>
<keyword evidence="2" id="KW-0808">Transferase</keyword>
<dbReference type="CDD" id="cd00143">
    <property type="entry name" value="PP2Cc"/>
    <property type="match status" value="1"/>
</dbReference>
<dbReference type="OrthoDB" id="10264738at2759"/>
<evidence type="ECO:0000256" key="3">
    <source>
        <dbReference type="ARBA" id="ARBA00022741"/>
    </source>
</evidence>
<dbReference type="PROSITE" id="PS51746">
    <property type="entry name" value="PPM_2"/>
    <property type="match status" value="1"/>
</dbReference>
<evidence type="ECO:0000313" key="9">
    <source>
        <dbReference type="EMBL" id="GMF28301.1"/>
    </source>
</evidence>
<dbReference type="Gene3D" id="3.60.40.10">
    <property type="entry name" value="PPM-type phosphatase domain"/>
    <property type="match status" value="1"/>
</dbReference>
<keyword evidence="10" id="KW-1185">Reference proteome</keyword>
<dbReference type="CDD" id="cd00038">
    <property type="entry name" value="CAP_ED"/>
    <property type="match status" value="2"/>
</dbReference>
<dbReference type="InterPro" id="IPR000719">
    <property type="entry name" value="Prot_kinase_dom"/>
</dbReference>
<dbReference type="InterPro" id="IPR011009">
    <property type="entry name" value="Kinase-like_dom_sf"/>
</dbReference>
<keyword evidence="3" id="KW-0547">Nucleotide-binding</keyword>
<organism evidence="9 10">
    <name type="scientific">Phytophthora fragariaefolia</name>
    <dbReference type="NCBI Taxonomy" id="1490495"/>
    <lineage>
        <taxon>Eukaryota</taxon>
        <taxon>Sar</taxon>
        <taxon>Stramenopiles</taxon>
        <taxon>Oomycota</taxon>
        <taxon>Peronosporomycetes</taxon>
        <taxon>Peronosporales</taxon>
        <taxon>Peronosporaceae</taxon>
        <taxon>Phytophthora</taxon>
    </lineage>
</organism>
<dbReference type="Gene3D" id="3.30.200.20">
    <property type="entry name" value="Phosphorylase Kinase, domain 1"/>
    <property type="match status" value="1"/>
</dbReference>
<name>A0A9W6WUU3_9STRA</name>
<dbReference type="PROSITE" id="PS50011">
    <property type="entry name" value="PROTEIN_KINASE_DOM"/>
    <property type="match status" value="1"/>
</dbReference>
<sequence length="702" mass="78315">MHEASFDDSMSGTTAISVLFCGNEIHVSNVGDSRAIIAQENLKASTREGEADLVAKPLSIDQTPFRQGTAFTRSIGDLVSEELGVTAEPEILCKGLNPHDKFIIIASDGVFEFLTSQNVVDIVKQYDNPSEACHALVEEAYNRWLQFEVRTDDITAICIFLDGVTPARERDGPRGSIYVGGEVLDLQSMQRPVRGITKNHARRNTIVGTDAIRLSLAEAFMDDDDLCQLPNLVESEGKTEKEEEWIKKAVQGSFLFNHLSAKKCCVHSSFRCSNEYIVQLQVETGEFEARHLNDDVPESLSNESSPEAFGEVVQVYKATTDSHPTFGELALIYPKPRANTVITKEEGTLWALDRIAFRSILMRGRPLRDVVRRLRQISLLRPLTAAQTNLVAEEMRTVVFEPNQVVLHEGMTEPGFFLITSGRIETTSKVDNVAPLELKTFDYFGEIALVRRRSIRYTQFFDNVMSDLTNTVRLVEVKGSSPPVYLTLRSVSKQAIVDAGMQKHVSGERDIYVALYEKNALVPQLLAMNSNSSDIHMLYETQIVGTLESFLDGEPHGESFVRYYAAQVVMALEFMHALNLCKNRALTLVCCLGHNIAADYWALGVLMYEMLTGATPFTRENENDLEILNDIASFNPDELSWPEHTSTELKDIIGSLLSPDPARRLGYSEVRAGACEPIKRHPFFAGTSWEATKMGSFSVRDA</sequence>
<dbReference type="Gene3D" id="1.10.510.10">
    <property type="entry name" value="Transferase(Phosphotransferase) domain 1"/>
    <property type="match status" value="2"/>
</dbReference>
<keyword evidence="5" id="KW-0067">ATP-binding</keyword>
<gene>
    <name evidence="9" type="ORF">Pfra01_000582300</name>
</gene>
<keyword evidence="1" id="KW-0723">Serine/threonine-protein kinase</keyword>
<dbReference type="SUPFAM" id="SSF56112">
    <property type="entry name" value="Protein kinase-like (PK-like)"/>
    <property type="match status" value="1"/>
</dbReference>
<evidence type="ECO:0000256" key="5">
    <source>
        <dbReference type="ARBA" id="ARBA00022840"/>
    </source>
</evidence>
<dbReference type="AlphaFoldDB" id="A0A9W6WUU3"/>
<keyword evidence="4" id="KW-0418">Kinase</keyword>
<evidence type="ECO:0000256" key="4">
    <source>
        <dbReference type="ARBA" id="ARBA00022777"/>
    </source>
</evidence>
<evidence type="ECO:0000256" key="2">
    <source>
        <dbReference type="ARBA" id="ARBA00022679"/>
    </source>
</evidence>
<dbReference type="PANTHER" id="PTHR24353:SF127">
    <property type="entry name" value="PROTEIN PHOSPHATASE 2C AND CYCLIC NUCLEOTIDE-BINDING_KINASE DOMAIN-CONTAINING PROTEIN"/>
    <property type="match status" value="1"/>
</dbReference>
<dbReference type="InterPro" id="IPR000595">
    <property type="entry name" value="cNMP-bd_dom"/>
</dbReference>
<dbReference type="InterPro" id="IPR036457">
    <property type="entry name" value="PPM-type-like_dom_sf"/>
</dbReference>
<dbReference type="PANTHER" id="PTHR24353">
    <property type="entry name" value="CYCLIC NUCLEOTIDE-DEPENDENT PROTEIN KINASE"/>
    <property type="match status" value="1"/>
</dbReference>
<feature type="domain" description="Cyclic nucleotide-binding" evidence="7">
    <location>
        <begin position="379"/>
        <end position="456"/>
    </location>
</feature>
<dbReference type="SUPFAM" id="SSF81606">
    <property type="entry name" value="PP2C-like"/>
    <property type="match status" value="1"/>
</dbReference>
<dbReference type="InterPro" id="IPR014710">
    <property type="entry name" value="RmlC-like_jellyroll"/>
</dbReference>
<feature type="domain" description="PPM-type phosphatase" evidence="8">
    <location>
        <begin position="1"/>
        <end position="161"/>
    </location>
</feature>
<accession>A0A9W6WUU3</accession>
<evidence type="ECO:0000313" key="10">
    <source>
        <dbReference type="Proteomes" id="UP001165121"/>
    </source>
</evidence>
<evidence type="ECO:0000259" key="6">
    <source>
        <dbReference type="PROSITE" id="PS50011"/>
    </source>
</evidence>
<dbReference type="EMBL" id="BSXT01000473">
    <property type="protein sequence ID" value="GMF28301.1"/>
    <property type="molecule type" value="Genomic_DNA"/>
</dbReference>
<dbReference type="PROSITE" id="PS50042">
    <property type="entry name" value="CNMP_BINDING_3"/>
    <property type="match status" value="2"/>
</dbReference>
<dbReference type="Proteomes" id="UP001165121">
    <property type="component" value="Unassembled WGS sequence"/>
</dbReference>
<dbReference type="Pfam" id="PF00481">
    <property type="entry name" value="PP2C"/>
    <property type="match status" value="1"/>
</dbReference>
<dbReference type="Gene3D" id="2.60.120.10">
    <property type="entry name" value="Jelly Rolls"/>
    <property type="match status" value="2"/>
</dbReference>